<evidence type="ECO:0000256" key="2">
    <source>
        <dbReference type="ARBA" id="ARBA00001966"/>
    </source>
</evidence>
<dbReference type="KEGG" id="smr:Smar_0317"/>
<evidence type="ECO:0000256" key="13">
    <source>
        <dbReference type="ARBA" id="ARBA00023211"/>
    </source>
</evidence>
<dbReference type="RefSeq" id="WP_011838621.1">
    <property type="nucleotide sequence ID" value="NC_009033.1"/>
</dbReference>
<dbReference type="InterPro" id="IPR011604">
    <property type="entry name" value="PDDEXK-like_dom_sf"/>
</dbReference>
<keyword evidence="10 14" id="KW-0408">Iron</keyword>
<dbReference type="GO" id="GO:0051607">
    <property type="term" value="P:defense response to virus"/>
    <property type="evidence" value="ECO:0007669"/>
    <property type="project" value="UniProtKB-KW"/>
</dbReference>
<dbReference type="Proteomes" id="UP000000254">
    <property type="component" value="Chromosome"/>
</dbReference>
<keyword evidence="11 14" id="KW-0411">Iron-sulfur</keyword>
<dbReference type="Gene3D" id="3.90.320.10">
    <property type="match status" value="1"/>
</dbReference>
<accession>A3DLC0</accession>
<comment type="cofactor">
    <cofactor evidence="1">
        <name>Mn(2+)</name>
        <dbReference type="ChEBI" id="CHEBI:29035"/>
    </cofactor>
</comment>
<comment type="cofactor">
    <cofactor evidence="14">
        <name>Mg(2+)</name>
        <dbReference type="ChEBI" id="CHEBI:18420"/>
    </cofactor>
    <cofactor evidence="14">
        <name>Mn(2+)</name>
        <dbReference type="ChEBI" id="CHEBI:29035"/>
    </cofactor>
    <text evidence="14">Mg(2+) or Mn(2+) required for ssDNA cleavage activity.</text>
</comment>
<sequence length="187" mass="22159">MENPENKFTVRMVEEYIFCPLVFYYKYVLGIKKPPSLWSNLGRQVEEELSRYVEEHYNVIGKQVFLESKKYSLAGIVDYIVKYRGTYTPLEIKYSRKLKPWWKYTLTTYALLVEETYYKPVKNAILIMPGPKTTIINITSNDRNYIIKTLENMKKTLEEQTTPKPTPSKSCINCDYKNICPYQTKNQ</sequence>
<dbReference type="STRING" id="399550.Smar_0317"/>
<evidence type="ECO:0000256" key="7">
    <source>
        <dbReference type="ARBA" id="ARBA00022723"/>
    </source>
</evidence>
<proteinExistence type="inferred from homology"/>
<dbReference type="EMBL" id="CP000575">
    <property type="protein sequence ID" value="ABN69430.1"/>
    <property type="molecule type" value="Genomic_DNA"/>
</dbReference>
<evidence type="ECO:0000256" key="14">
    <source>
        <dbReference type="RuleBase" id="RU365022"/>
    </source>
</evidence>
<evidence type="ECO:0000256" key="12">
    <source>
        <dbReference type="ARBA" id="ARBA00023118"/>
    </source>
</evidence>
<evidence type="ECO:0000256" key="3">
    <source>
        <dbReference type="ARBA" id="ARBA00009189"/>
    </source>
</evidence>
<comment type="cofactor">
    <cofactor evidence="14">
        <name>iron-sulfur cluster</name>
        <dbReference type="ChEBI" id="CHEBI:30408"/>
    </cofactor>
</comment>
<evidence type="ECO:0000313" key="17">
    <source>
        <dbReference type="Proteomes" id="UP000000254"/>
    </source>
</evidence>
<dbReference type="OrthoDB" id="26676at2157"/>
<keyword evidence="8 14" id="KW-0378">Hydrolase</keyword>
<evidence type="ECO:0000256" key="8">
    <source>
        <dbReference type="ARBA" id="ARBA00022801"/>
    </source>
</evidence>
<keyword evidence="17" id="KW-1185">Reference proteome</keyword>
<dbReference type="InterPro" id="IPR013343">
    <property type="entry name" value="CRISPR-assoc_prot_Cas4"/>
</dbReference>
<feature type="domain" description="DUF83" evidence="15">
    <location>
        <begin position="11"/>
        <end position="180"/>
    </location>
</feature>
<keyword evidence="6 14" id="KW-0540">Nuclease</keyword>
<dbReference type="GeneID" id="4907047"/>
<dbReference type="PANTHER" id="PTHR36531">
    <property type="entry name" value="CRISPR-ASSOCIATED EXONUCLEASE CAS4"/>
    <property type="match status" value="1"/>
</dbReference>
<comment type="cofactor">
    <cofactor evidence="2">
        <name>[4Fe-4S] cluster</name>
        <dbReference type="ChEBI" id="CHEBI:49883"/>
    </cofactor>
</comment>
<organism evidence="16 17">
    <name type="scientific">Staphylothermus marinus (strain ATCC 43588 / DSM 3639 / JCM 9404 / F1)</name>
    <dbReference type="NCBI Taxonomy" id="399550"/>
    <lineage>
        <taxon>Archaea</taxon>
        <taxon>Thermoproteota</taxon>
        <taxon>Thermoprotei</taxon>
        <taxon>Desulfurococcales</taxon>
        <taxon>Desulfurococcaceae</taxon>
        <taxon>Staphylothermus</taxon>
    </lineage>
</organism>
<evidence type="ECO:0000256" key="4">
    <source>
        <dbReference type="ARBA" id="ARBA00012768"/>
    </source>
</evidence>
<protein>
    <recommendedName>
        <fullName evidence="5 14">CRISPR-associated exonuclease Cas4</fullName>
        <ecNumber evidence="4 14">3.1.12.1</ecNumber>
    </recommendedName>
</protein>
<dbReference type="Pfam" id="PF01930">
    <property type="entry name" value="Cas_Cas4"/>
    <property type="match status" value="1"/>
</dbReference>
<dbReference type="HOGENOM" id="CLU_102055_2_0_2"/>
<evidence type="ECO:0000256" key="1">
    <source>
        <dbReference type="ARBA" id="ARBA00001936"/>
    </source>
</evidence>
<comment type="similarity">
    <text evidence="3 14">Belongs to the CRISPR-associated exonuclease Cas4 family.</text>
</comment>
<dbReference type="NCBIfam" id="TIGR00372">
    <property type="entry name" value="cas4"/>
    <property type="match status" value="1"/>
</dbReference>
<dbReference type="AlphaFoldDB" id="A3DLC0"/>
<dbReference type="InterPro" id="IPR051827">
    <property type="entry name" value="Cas4_exonuclease"/>
</dbReference>
<keyword evidence="13 14" id="KW-0464">Manganese</keyword>
<dbReference type="GO" id="GO:0051536">
    <property type="term" value="F:iron-sulfur cluster binding"/>
    <property type="evidence" value="ECO:0007669"/>
    <property type="project" value="UniProtKB-KW"/>
</dbReference>
<evidence type="ECO:0000256" key="5">
    <source>
        <dbReference type="ARBA" id="ARBA00020049"/>
    </source>
</evidence>
<evidence type="ECO:0000256" key="10">
    <source>
        <dbReference type="ARBA" id="ARBA00023004"/>
    </source>
</evidence>
<keyword evidence="12 14" id="KW-0051">Antiviral defense</keyword>
<dbReference type="eggNOG" id="arCOG00786">
    <property type="taxonomic scope" value="Archaea"/>
</dbReference>
<comment type="function">
    <text evidence="14">CRISPR (clustered regularly interspaced short palindromic repeat) is an adaptive immune system that provides protection against mobile genetic elements (viruses, transposable elements and conjugative plasmids). CRISPR clusters contain sequences complementary to antecedent mobile elements and target invading nucleic acids. CRISPR clusters are transcribed and processed into CRISPR RNA (crRNA).</text>
</comment>
<keyword evidence="9 14" id="KW-0269">Exonuclease</keyword>
<evidence type="ECO:0000259" key="15">
    <source>
        <dbReference type="Pfam" id="PF01930"/>
    </source>
</evidence>
<keyword evidence="7 14" id="KW-0479">Metal-binding</keyword>
<reference evidence="16 17" key="2">
    <citation type="journal article" date="2009" name="Stand. Genomic Sci.">
        <title>Complete genome sequence of Staphylothermus marinus Stetter and Fiala 1986 type strain F1.</title>
        <authorList>
            <person name="Anderson I.J."/>
            <person name="Sun H."/>
            <person name="Lapidus A."/>
            <person name="Copeland A."/>
            <person name="Glavina Del Rio T."/>
            <person name="Tice H."/>
            <person name="Dalin E."/>
            <person name="Lucas S."/>
            <person name="Barry K."/>
            <person name="Land M."/>
            <person name="Richardson P."/>
            <person name="Huber H."/>
            <person name="Kyrpides N.C."/>
        </authorList>
    </citation>
    <scope>NUCLEOTIDE SEQUENCE [LARGE SCALE GENOMIC DNA]</scope>
    <source>
        <strain evidence="17">ATCC 43588 / DSM 3639 / JCM 9404 / F1</strain>
    </source>
</reference>
<evidence type="ECO:0000256" key="9">
    <source>
        <dbReference type="ARBA" id="ARBA00022839"/>
    </source>
</evidence>
<dbReference type="GO" id="GO:0004527">
    <property type="term" value="F:exonuclease activity"/>
    <property type="evidence" value="ECO:0007669"/>
    <property type="project" value="UniProtKB-KW"/>
</dbReference>
<dbReference type="InterPro" id="IPR022765">
    <property type="entry name" value="Dna2/Cas4_DUF83"/>
</dbReference>
<dbReference type="PANTHER" id="PTHR36531:SF6">
    <property type="entry name" value="DNA REPLICATION ATP-DEPENDENT HELICASE_NUCLEASE DNA2"/>
    <property type="match status" value="1"/>
</dbReference>
<dbReference type="GO" id="GO:0046872">
    <property type="term" value="F:metal ion binding"/>
    <property type="evidence" value="ECO:0007669"/>
    <property type="project" value="UniProtKB-KW"/>
</dbReference>
<evidence type="ECO:0000256" key="11">
    <source>
        <dbReference type="ARBA" id="ARBA00023014"/>
    </source>
</evidence>
<dbReference type="EC" id="3.1.12.1" evidence="4 14"/>
<name>A3DLC0_STAMF</name>
<reference evidence="17" key="1">
    <citation type="journal article" date="2009" name="BMC Genomics">
        <title>The complete genome sequence of Staphylothermus marinus reveals differences in sulfur metabolism among heterotrophic Crenarchaeota.</title>
        <authorList>
            <person name="Anderson I.J."/>
            <person name="Dharmarajan L."/>
            <person name="Rodriguez J."/>
            <person name="Hooper S."/>
            <person name="Porat I."/>
            <person name="Ulrich L.E."/>
            <person name="Elkins J.G."/>
            <person name="Mavromatis K."/>
            <person name="Sun H."/>
            <person name="Land M."/>
            <person name="Lapidus A."/>
            <person name="Lucas S."/>
            <person name="Barry K."/>
            <person name="Huber H."/>
            <person name="Zhulin I.B."/>
            <person name="Whitman W.B."/>
            <person name="Mukhopadhyay B."/>
            <person name="Woese C."/>
            <person name="Bristow J."/>
            <person name="Kyrpides N."/>
        </authorList>
    </citation>
    <scope>NUCLEOTIDE SEQUENCE [LARGE SCALE GENOMIC DNA]</scope>
    <source>
        <strain evidence="17">ATCC 43588 / DSM 3639 / JCM 9404 / F1</strain>
    </source>
</reference>
<gene>
    <name evidence="16" type="ordered locus">Smar_0317</name>
</gene>
<evidence type="ECO:0000256" key="6">
    <source>
        <dbReference type="ARBA" id="ARBA00022722"/>
    </source>
</evidence>
<evidence type="ECO:0000313" key="16">
    <source>
        <dbReference type="EMBL" id="ABN69430.1"/>
    </source>
</evidence>